<dbReference type="Pfam" id="PF14299">
    <property type="entry name" value="PP2"/>
    <property type="match status" value="1"/>
</dbReference>
<dbReference type="GO" id="GO:0030246">
    <property type="term" value="F:carbohydrate binding"/>
    <property type="evidence" value="ECO:0007669"/>
    <property type="project" value="InterPro"/>
</dbReference>
<organism evidence="1 2">
    <name type="scientific">Rubus argutus</name>
    <name type="common">Southern blackberry</name>
    <dbReference type="NCBI Taxonomy" id="59490"/>
    <lineage>
        <taxon>Eukaryota</taxon>
        <taxon>Viridiplantae</taxon>
        <taxon>Streptophyta</taxon>
        <taxon>Embryophyta</taxon>
        <taxon>Tracheophyta</taxon>
        <taxon>Spermatophyta</taxon>
        <taxon>Magnoliopsida</taxon>
        <taxon>eudicotyledons</taxon>
        <taxon>Gunneridae</taxon>
        <taxon>Pentapetalae</taxon>
        <taxon>rosids</taxon>
        <taxon>fabids</taxon>
        <taxon>Rosales</taxon>
        <taxon>Rosaceae</taxon>
        <taxon>Rosoideae</taxon>
        <taxon>Rosoideae incertae sedis</taxon>
        <taxon>Rubus</taxon>
    </lineage>
</organism>
<name>A0AAW1WGX4_RUBAR</name>
<evidence type="ECO:0008006" key="3">
    <source>
        <dbReference type="Google" id="ProtNLM"/>
    </source>
</evidence>
<accession>A0AAW1WGX4</accession>
<reference evidence="1 2" key="1">
    <citation type="journal article" date="2023" name="G3 (Bethesda)">
        <title>A chromosome-length genome assembly and annotation of blackberry (Rubus argutus, cv. 'Hillquist').</title>
        <authorList>
            <person name="Bruna T."/>
            <person name="Aryal R."/>
            <person name="Dudchenko O."/>
            <person name="Sargent D.J."/>
            <person name="Mead D."/>
            <person name="Buti M."/>
            <person name="Cavallini A."/>
            <person name="Hytonen T."/>
            <person name="Andres J."/>
            <person name="Pham M."/>
            <person name="Weisz D."/>
            <person name="Mascagni F."/>
            <person name="Usai G."/>
            <person name="Natali L."/>
            <person name="Bassil N."/>
            <person name="Fernandez G.E."/>
            <person name="Lomsadze A."/>
            <person name="Armour M."/>
            <person name="Olukolu B."/>
            <person name="Poorten T."/>
            <person name="Britton C."/>
            <person name="Davik J."/>
            <person name="Ashrafi H."/>
            <person name="Aiden E.L."/>
            <person name="Borodovsky M."/>
            <person name="Worthington M."/>
        </authorList>
    </citation>
    <scope>NUCLEOTIDE SEQUENCE [LARGE SCALE GENOMIC DNA]</scope>
    <source>
        <strain evidence="1">PI 553951</strain>
    </source>
</reference>
<dbReference type="PANTHER" id="PTHR48478">
    <property type="entry name" value="LECTIN-LIKE"/>
    <property type="match status" value="1"/>
</dbReference>
<evidence type="ECO:0000313" key="1">
    <source>
        <dbReference type="EMBL" id="KAK9923164.1"/>
    </source>
</evidence>
<dbReference type="EMBL" id="JBEDUW010000006">
    <property type="protein sequence ID" value="KAK9923164.1"/>
    <property type="molecule type" value="Genomic_DNA"/>
</dbReference>
<dbReference type="Proteomes" id="UP001457282">
    <property type="component" value="Unassembled WGS sequence"/>
</dbReference>
<dbReference type="InterPro" id="IPR052147">
    <property type="entry name" value="PP2-like/Lectin"/>
</dbReference>
<dbReference type="PANTHER" id="PTHR48478:SF1">
    <property type="entry name" value="LECTIN-LIKE"/>
    <property type="match status" value="1"/>
</dbReference>
<sequence length="179" mass="20895">MAEANSAKVEFVDYKTKKLWVEKVSSYKCVMLCPRRLHMAYGDRDQYWTWNCYKETSEIDNVEVAKLRRVCWLDLRGHLKMSELSSGVVYEIAYIVKLTNGASGWELPITLKLRHPDGKEQIRQQSLLHKPRGEWMELSGGTFKVNQEETGEFWFDLYEHGGHWKTGLIVKGIIAKPKR</sequence>
<evidence type="ECO:0000313" key="2">
    <source>
        <dbReference type="Proteomes" id="UP001457282"/>
    </source>
</evidence>
<keyword evidence="2" id="KW-1185">Reference proteome</keyword>
<protein>
    <recommendedName>
        <fullName evidence="3">Protein PHLOEM PROTEIN 2-LIKE A1-like</fullName>
    </recommendedName>
</protein>
<dbReference type="AlphaFoldDB" id="A0AAW1WGX4"/>
<comment type="caution">
    <text evidence="1">The sequence shown here is derived from an EMBL/GenBank/DDBJ whole genome shotgun (WGS) entry which is preliminary data.</text>
</comment>
<gene>
    <name evidence="1" type="ORF">M0R45_031596</name>
</gene>
<dbReference type="InterPro" id="IPR025886">
    <property type="entry name" value="PP2-like"/>
</dbReference>
<proteinExistence type="predicted"/>